<keyword evidence="13" id="KW-0732">Signal</keyword>
<dbReference type="GO" id="GO:0008237">
    <property type="term" value="F:metallopeptidase activity"/>
    <property type="evidence" value="ECO:0007669"/>
    <property type="project" value="UniProtKB-KW"/>
</dbReference>
<comment type="caution">
    <text evidence="15">The sequence shown here is derived from an EMBL/GenBank/DDBJ whole genome shotgun (WGS) entry which is preliminary data.</text>
</comment>
<evidence type="ECO:0000256" key="5">
    <source>
        <dbReference type="ARBA" id="ARBA00022692"/>
    </source>
</evidence>
<keyword evidence="7" id="KW-0862">Zinc</keyword>
<feature type="compositionally biased region" description="Polar residues" evidence="11">
    <location>
        <begin position="49"/>
        <end position="58"/>
    </location>
</feature>
<evidence type="ECO:0000256" key="13">
    <source>
        <dbReference type="SAM" id="SignalP"/>
    </source>
</evidence>
<dbReference type="Gene3D" id="2.30.42.10">
    <property type="match status" value="1"/>
</dbReference>
<accession>A0ABD3QA71</accession>
<evidence type="ECO:0000256" key="10">
    <source>
        <dbReference type="ARBA" id="ARBA00023136"/>
    </source>
</evidence>
<evidence type="ECO:0000256" key="2">
    <source>
        <dbReference type="ARBA" id="ARBA00004141"/>
    </source>
</evidence>
<dbReference type="InterPro" id="IPR036034">
    <property type="entry name" value="PDZ_sf"/>
</dbReference>
<dbReference type="InterPro" id="IPR004387">
    <property type="entry name" value="Pept_M50_Zn"/>
</dbReference>
<feature type="signal peptide" evidence="13">
    <location>
        <begin position="1"/>
        <end position="22"/>
    </location>
</feature>
<dbReference type="PANTHER" id="PTHR42837">
    <property type="entry name" value="REGULATOR OF SIGMA-E PROTEASE RSEP"/>
    <property type="match status" value="1"/>
</dbReference>
<comment type="cofactor">
    <cofactor evidence="1">
        <name>Zn(2+)</name>
        <dbReference type="ChEBI" id="CHEBI:29105"/>
    </cofactor>
</comment>
<keyword evidence="8 12" id="KW-1133">Transmembrane helix</keyword>
<keyword evidence="6" id="KW-0378">Hydrolase</keyword>
<evidence type="ECO:0000256" key="6">
    <source>
        <dbReference type="ARBA" id="ARBA00022801"/>
    </source>
</evidence>
<dbReference type="EMBL" id="JABMIG020000075">
    <property type="protein sequence ID" value="KAL3795045.1"/>
    <property type="molecule type" value="Genomic_DNA"/>
</dbReference>
<comment type="subcellular location">
    <subcellularLocation>
        <location evidence="2">Membrane</location>
        <topology evidence="2">Multi-pass membrane protein</topology>
    </subcellularLocation>
</comment>
<keyword evidence="5 12" id="KW-0812">Transmembrane</keyword>
<dbReference type="GO" id="GO:0016020">
    <property type="term" value="C:membrane"/>
    <property type="evidence" value="ECO:0007669"/>
    <property type="project" value="UniProtKB-SubCell"/>
</dbReference>
<evidence type="ECO:0000313" key="16">
    <source>
        <dbReference type="Proteomes" id="UP001516023"/>
    </source>
</evidence>
<evidence type="ECO:0000313" key="15">
    <source>
        <dbReference type="EMBL" id="KAL3795045.1"/>
    </source>
</evidence>
<dbReference type="Pfam" id="PF02163">
    <property type="entry name" value="Peptidase_M50"/>
    <property type="match status" value="2"/>
</dbReference>
<evidence type="ECO:0000256" key="3">
    <source>
        <dbReference type="ARBA" id="ARBA00009989"/>
    </source>
</evidence>
<keyword evidence="4" id="KW-0645">Protease</keyword>
<evidence type="ECO:0000256" key="11">
    <source>
        <dbReference type="SAM" id="MobiDB-lite"/>
    </source>
</evidence>
<dbReference type="InterPro" id="IPR008915">
    <property type="entry name" value="Peptidase_M50"/>
</dbReference>
<name>A0ABD3QA71_9STRA</name>
<feature type="transmembrane region" description="Helical" evidence="12">
    <location>
        <begin position="587"/>
        <end position="611"/>
    </location>
</feature>
<sequence>MKSTGVCTRILVLTLSAGSSFGFQQPITSITTRRSIDRHPRHVKDAYPRSNTANSYTASKLHPSRISKSRPNLSRLNLSPSAALSSIVSPIGSLAVLAFVILVHEAGHFIAARSLGIDVDEFSVGVGPRILGARKRWNEGEVSWEWIQDLNGEEDEDAPRDGSIEFSLRALPLGGYVRFPPSYNQTLAFEREDAARRARDEARLLRVENASALEKTLEFMAAKSFVFNAMSLGLLKKWALAREEEQLRQAEAELRMESKTGTGSNKSWWSAIPWNSNVDKDQESDLSKLDNAQSKLEIIMAGKAPEIEYYDNPNLLQNRPWQERAIVLSGGVVFNIILAFFCYFGEVTGGRGLPRPLFDSGAVVSAMPSMESPAYGVLKQGDIILGVNGVVTYSPNSNMGIFASQEQISNVISTIRQTPEGEPVQLTIVHGKGPAQFDSKEIVSIIPKRNTDGIASIGVMLGPNYLKTELIKATSPIDAINKAAAALYIITSQTASSIFGLLIDLLVGKGVPAGISMSGPIGVVKAGADVVSSSDFAAVVAFAAGISVNLAVINSLPLPALDGGQLVFVLAEAVSARKIDQRLQEGINAGALLILLVISFGTAVGDVTSIFSR</sequence>
<evidence type="ECO:0000256" key="8">
    <source>
        <dbReference type="ARBA" id="ARBA00022989"/>
    </source>
</evidence>
<protein>
    <recommendedName>
        <fullName evidence="14">Peptidase M50 domain-containing protein</fullName>
    </recommendedName>
</protein>
<keyword evidence="10 12" id="KW-0472">Membrane</keyword>
<dbReference type="SUPFAM" id="SSF50156">
    <property type="entry name" value="PDZ domain-like"/>
    <property type="match status" value="1"/>
</dbReference>
<keyword evidence="16" id="KW-1185">Reference proteome</keyword>
<dbReference type="AlphaFoldDB" id="A0ABD3QA71"/>
<evidence type="ECO:0000256" key="9">
    <source>
        <dbReference type="ARBA" id="ARBA00023049"/>
    </source>
</evidence>
<comment type="similarity">
    <text evidence="3">Belongs to the peptidase M50A family.</text>
</comment>
<feature type="chain" id="PRO_5044741559" description="Peptidase M50 domain-containing protein" evidence="13">
    <location>
        <begin position="23"/>
        <end position="613"/>
    </location>
</feature>
<proteinExistence type="inferred from homology"/>
<evidence type="ECO:0000256" key="12">
    <source>
        <dbReference type="SAM" id="Phobius"/>
    </source>
</evidence>
<evidence type="ECO:0000256" key="4">
    <source>
        <dbReference type="ARBA" id="ARBA00022670"/>
    </source>
</evidence>
<feature type="transmembrane region" description="Helical" evidence="12">
    <location>
        <begin position="325"/>
        <end position="345"/>
    </location>
</feature>
<feature type="domain" description="Peptidase M50" evidence="14">
    <location>
        <begin position="94"/>
        <end position="136"/>
    </location>
</feature>
<organism evidence="15 16">
    <name type="scientific">Cyclotella cryptica</name>
    <dbReference type="NCBI Taxonomy" id="29204"/>
    <lineage>
        <taxon>Eukaryota</taxon>
        <taxon>Sar</taxon>
        <taxon>Stramenopiles</taxon>
        <taxon>Ochrophyta</taxon>
        <taxon>Bacillariophyta</taxon>
        <taxon>Coscinodiscophyceae</taxon>
        <taxon>Thalassiosirophycidae</taxon>
        <taxon>Stephanodiscales</taxon>
        <taxon>Stephanodiscaceae</taxon>
        <taxon>Cyclotella</taxon>
    </lineage>
</organism>
<evidence type="ECO:0000256" key="7">
    <source>
        <dbReference type="ARBA" id="ARBA00022833"/>
    </source>
</evidence>
<reference evidence="15 16" key="1">
    <citation type="journal article" date="2020" name="G3 (Bethesda)">
        <title>Improved Reference Genome for Cyclotella cryptica CCMP332, a Model for Cell Wall Morphogenesis, Salinity Adaptation, and Lipid Production in Diatoms (Bacillariophyta).</title>
        <authorList>
            <person name="Roberts W.R."/>
            <person name="Downey K.M."/>
            <person name="Ruck E.C."/>
            <person name="Traller J.C."/>
            <person name="Alverson A.J."/>
        </authorList>
    </citation>
    <scope>NUCLEOTIDE SEQUENCE [LARGE SCALE GENOMIC DNA]</scope>
    <source>
        <strain evidence="15 16">CCMP332</strain>
    </source>
</reference>
<dbReference type="PANTHER" id="PTHR42837:SF2">
    <property type="entry name" value="MEMBRANE METALLOPROTEASE ARASP2, CHLOROPLASTIC-RELATED"/>
    <property type="match status" value="1"/>
</dbReference>
<feature type="region of interest" description="Disordered" evidence="11">
    <location>
        <begin position="40"/>
        <end position="67"/>
    </location>
</feature>
<feature type="domain" description="Peptidase M50" evidence="14">
    <location>
        <begin position="163"/>
        <end position="597"/>
    </location>
</feature>
<dbReference type="Proteomes" id="UP001516023">
    <property type="component" value="Unassembled WGS sequence"/>
</dbReference>
<keyword evidence="9" id="KW-0482">Metalloprotease</keyword>
<gene>
    <name evidence="15" type="ORF">HJC23_006366</name>
</gene>
<evidence type="ECO:0000256" key="1">
    <source>
        <dbReference type="ARBA" id="ARBA00001947"/>
    </source>
</evidence>
<dbReference type="GO" id="GO:0006508">
    <property type="term" value="P:proteolysis"/>
    <property type="evidence" value="ECO:0007669"/>
    <property type="project" value="UniProtKB-KW"/>
</dbReference>
<evidence type="ECO:0000259" key="14">
    <source>
        <dbReference type="Pfam" id="PF02163"/>
    </source>
</evidence>